<feature type="region of interest" description="Disordered" evidence="1">
    <location>
        <begin position="1"/>
        <end position="57"/>
    </location>
</feature>
<dbReference type="RefSeq" id="XP_018078193.1">
    <property type="nucleotide sequence ID" value="XM_018207401.1"/>
</dbReference>
<dbReference type="GeneID" id="28817127"/>
<dbReference type="AlphaFoldDB" id="A0A194XUE9"/>
<dbReference type="InParanoid" id="A0A194XUE9"/>
<feature type="compositionally biased region" description="Basic and acidic residues" evidence="1">
    <location>
        <begin position="10"/>
        <end position="24"/>
    </location>
</feature>
<sequence length="176" mass="20100">MMFTTRHTTPKTEQRGKNRNRGNEAEATLANTSTPPPQKNSGSETFDGRLGLNQVEPRPGPLSPPVFSQYWFPLSFLSLSFISFILSPRKRIDIAPSRQKPRTSSPRPTDPTPRYNSKTKRREEKKKINDRRTLLQLQRCQGAVEKKEKRSKRRRGSLHGRVAPVCLSYCPISVIL</sequence>
<evidence type="ECO:0000313" key="2">
    <source>
        <dbReference type="EMBL" id="KUJ23838.1"/>
    </source>
</evidence>
<dbReference type="Proteomes" id="UP000070700">
    <property type="component" value="Unassembled WGS sequence"/>
</dbReference>
<organism evidence="2 3">
    <name type="scientific">Mollisia scopiformis</name>
    <name type="common">Conifer needle endophyte fungus</name>
    <name type="synonym">Phialocephala scopiformis</name>
    <dbReference type="NCBI Taxonomy" id="149040"/>
    <lineage>
        <taxon>Eukaryota</taxon>
        <taxon>Fungi</taxon>
        <taxon>Dikarya</taxon>
        <taxon>Ascomycota</taxon>
        <taxon>Pezizomycotina</taxon>
        <taxon>Leotiomycetes</taxon>
        <taxon>Helotiales</taxon>
        <taxon>Mollisiaceae</taxon>
        <taxon>Mollisia</taxon>
    </lineage>
</organism>
<feature type="compositionally biased region" description="Polar residues" evidence="1">
    <location>
        <begin position="29"/>
        <end position="44"/>
    </location>
</feature>
<gene>
    <name evidence="2" type="ORF">LY89DRAFT_4200</name>
</gene>
<protein>
    <submittedName>
        <fullName evidence="2">Uncharacterized protein</fullName>
    </submittedName>
</protein>
<name>A0A194XUE9_MOLSC</name>
<reference evidence="2 3" key="1">
    <citation type="submission" date="2015-10" db="EMBL/GenBank/DDBJ databases">
        <title>Full genome of DAOMC 229536 Phialocephala scopiformis, a fungal endophyte of spruce producing the potent anti-insectan compound rugulosin.</title>
        <authorList>
            <consortium name="DOE Joint Genome Institute"/>
            <person name="Walker A.K."/>
            <person name="Frasz S.L."/>
            <person name="Seifert K.A."/>
            <person name="Miller J.D."/>
            <person name="Mondo S.J."/>
            <person name="Labutti K."/>
            <person name="Lipzen A."/>
            <person name="Dockter R."/>
            <person name="Kennedy M."/>
            <person name="Grigoriev I.V."/>
            <person name="Spatafora J.W."/>
        </authorList>
    </citation>
    <scope>NUCLEOTIDE SEQUENCE [LARGE SCALE GENOMIC DNA]</scope>
    <source>
        <strain evidence="2 3">CBS 120377</strain>
    </source>
</reference>
<evidence type="ECO:0000313" key="3">
    <source>
        <dbReference type="Proteomes" id="UP000070700"/>
    </source>
</evidence>
<feature type="region of interest" description="Disordered" evidence="1">
    <location>
        <begin position="95"/>
        <end position="127"/>
    </location>
</feature>
<keyword evidence="3" id="KW-1185">Reference proteome</keyword>
<evidence type="ECO:0000256" key="1">
    <source>
        <dbReference type="SAM" id="MobiDB-lite"/>
    </source>
</evidence>
<proteinExistence type="predicted"/>
<accession>A0A194XUE9</accession>
<dbReference type="KEGG" id="psco:LY89DRAFT_4200"/>
<dbReference type="EMBL" id="KQ947404">
    <property type="protein sequence ID" value="KUJ23838.1"/>
    <property type="molecule type" value="Genomic_DNA"/>
</dbReference>